<keyword evidence="6 11" id="KW-0547">Nucleotide-binding</keyword>
<dbReference type="Gene3D" id="1.20.272.10">
    <property type="match status" value="1"/>
</dbReference>
<dbReference type="OrthoDB" id="5287500at2"/>
<dbReference type="CDD" id="cd00009">
    <property type="entry name" value="AAA"/>
    <property type="match status" value="1"/>
</dbReference>
<evidence type="ECO:0000256" key="4">
    <source>
        <dbReference type="ARBA" id="ARBA00022705"/>
    </source>
</evidence>
<dbReference type="InterPro" id="IPR003593">
    <property type="entry name" value="AAA+_ATPase"/>
</dbReference>
<dbReference type="SUPFAM" id="SSF48019">
    <property type="entry name" value="post-AAA+ oligomerization domain-like"/>
    <property type="match status" value="1"/>
</dbReference>
<dbReference type="PANTHER" id="PTHR11669:SF0">
    <property type="entry name" value="PROTEIN STICHEL-LIKE 2"/>
    <property type="match status" value="1"/>
</dbReference>
<gene>
    <name evidence="11" type="primary">dnaX</name>
    <name evidence="14" type="ORF">MMIC_P0385</name>
</gene>
<dbReference type="GO" id="GO:0046872">
    <property type="term" value="F:metal ion binding"/>
    <property type="evidence" value="ECO:0007669"/>
    <property type="project" value="UniProtKB-KW"/>
</dbReference>
<dbReference type="Pfam" id="PF22608">
    <property type="entry name" value="DNAX_ATPase_lid"/>
    <property type="match status" value="1"/>
</dbReference>
<evidence type="ECO:0000259" key="13">
    <source>
        <dbReference type="SMART" id="SM00382"/>
    </source>
</evidence>
<dbReference type="Proteomes" id="UP000231632">
    <property type="component" value="Unassembled WGS sequence"/>
</dbReference>
<keyword evidence="2 11" id="KW-0808">Transferase</keyword>
<dbReference type="EC" id="2.7.7.7" evidence="11"/>
<dbReference type="InterPro" id="IPR012763">
    <property type="entry name" value="DNA_pol_III_sug/sutau_N"/>
</dbReference>
<feature type="domain" description="AAA+ ATPase" evidence="13">
    <location>
        <begin position="37"/>
        <end position="178"/>
    </location>
</feature>
<dbReference type="Pfam" id="PF13177">
    <property type="entry name" value="DNA_pol3_delta2"/>
    <property type="match status" value="1"/>
</dbReference>
<keyword evidence="3 11" id="KW-0548">Nucleotidyltransferase</keyword>
<dbReference type="NCBIfam" id="NF004046">
    <property type="entry name" value="PRK05563.1"/>
    <property type="match status" value="1"/>
</dbReference>
<dbReference type="STRING" id="1921010.MMIC_P0385"/>
<proteinExistence type="inferred from homology"/>
<dbReference type="GO" id="GO:0006261">
    <property type="term" value="P:DNA-templated DNA replication"/>
    <property type="evidence" value="ECO:0007669"/>
    <property type="project" value="TreeGrafter"/>
</dbReference>
<dbReference type="PANTHER" id="PTHR11669">
    <property type="entry name" value="REPLICATION FACTOR C / DNA POLYMERASE III GAMMA-TAU SUBUNIT"/>
    <property type="match status" value="1"/>
</dbReference>
<comment type="catalytic activity">
    <reaction evidence="10 11">
        <text>DNA(n) + a 2'-deoxyribonucleoside 5'-triphosphate = DNA(n+1) + diphosphate</text>
        <dbReference type="Rhea" id="RHEA:22508"/>
        <dbReference type="Rhea" id="RHEA-COMP:17339"/>
        <dbReference type="Rhea" id="RHEA-COMP:17340"/>
        <dbReference type="ChEBI" id="CHEBI:33019"/>
        <dbReference type="ChEBI" id="CHEBI:61560"/>
        <dbReference type="ChEBI" id="CHEBI:173112"/>
        <dbReference type="EC" id="2.7.7.7"/>
    </reaction>
</comment>
<dbReference type="SUPFAM" id="SSF52540">
    <property type="entry name" value="P-loop containing nucleoside triphosphate hydrolases"/>
    <property type="match status" value="1"/>
</dbReference>
<comment type="subunit">
    <text evidence="11">DNA polymerase III contains a core (composed of alpha, epsilon and theta chains) that associates with a tau subunit. This core dimerizes to form the POLIII' complex. PolIII' associates with the gamma complex (composed of gamma, delta, delta', psi and chi chains) and with the beta chain to form the complete DNA polymerase III complex.</text>
</comment>
<dbReference type="NCBIfam" id="TIGR02397">
    <property type="entry name" value="dnaX_nterm"/>
    <property type="match status" value="1"/>
</dbReference>
<dbReference type="SMART" id="SM00382">
    <property type="entry name" value="AAA"/>
    <property type="match status" value="1"/>
</dbReference>
<evidence type="ECO:0000256" key="5">
    <source>
        <dbReference type="ARBA" id="ARBA00022723"/>
    </source>
</evidence>
<comment type="function">
    <text evidence="11">DNA polymerase III is a complex, multichain enzyme responsible for most of the replicative synthesis in bacteria. This DNA polymerase also exhibits 3' to 5' exonuclease activity.</text>
</comment>
<comment type="caution">
    <text evidence="14">The sequence shown here is derived from an EMBL/GenBank/DDBJ whole genome shotgun (WGS) entry which is preliminary data.</text>
</comment>
<dbReference type="InterPro" id="IPR045085">
    <property type="entry name" value="HLD_clamp_pol_III_gamma_tau"/>
</dbReference>
<dbReference type="RefSeq" id="WP_072658636.1">
    <property type="nucleotide sequence ID" value="NZ_BDFD01000002.1"/>
</dbReference>
<keyword evidence="5" id="KW-0479">Metal-binding</keyword>
<sequence length="551" mass="60060">MSYLVLARRWRPQKFSDLVGQDVVVRTLKNALSGGNLAHAYLLCGIRGVGKTTIARLMAMAVNCQQAVDGEPCGACSACQGIASGSNLDVQEMDAASHTGVDDVREILDGVRYLPSTLKTKVYIIDEAHMLSKSAFNALLKTLEEPPERVLFILATTESDKLPITVRSRCQRFDLRSLSQQEISDYLAHVFSSESIVADSDAVAAIARAADGSVRDALSLAERVLAFSDKHLTLMNVHAALGMVGSELTCSLSSALFSSDAARAVELLRGATGRGFVPRTLLMELSRLWHQLACLQVDETLLGDDVEADHKQWLEIHASALSSQALDLRYQVLISGIRDLAVVDERMGAEMLLMRLCGLNAISTVKSDAIAAPEKKPLEQVTPVTSMAEEKTTPSAPSSIDSMPVDNEVRQEEPDLPLHDQGGAAGKHYSNWQDAVEAFGTIKPGVSAMLEHVICVEFGGRVRLALDKHQERAIAANDRLAFAEWLGREVFWESQKDHEGESLSQERARQSRAEILRLRQGAENDPHVSALMQEMDAQLVKVLPAGVESED</sequence>
<dbReference type="Gene3D" id="3.40.50.300">
    <property type="entry name" value="P-loop containing nucleotide triphosphate hydrolases"/>
    <property type="match status" value="1"/>
</dbReference>
<dbReference type="FunFam" id="3.40.50.300:FF:000014">
    <property type="entry name" value="DNA polymerase III subunit gamma/tau"/>
    <property type="match status" value="1"/>
</dbReference>
<dbReference type="InterPro" id="IPR008921">
    <property type="entry name" value="DNA_pol3_clamp-load_cplx_C"/>
</dbReference>
<evidence type="ECO:0000256" key="1">
    <source>
        <dbReference type="ARBA" id="ARBA00006360"/>
    </source>
</evidence>
<evidence type="ECO:0000256" key="12">
    <source>
        <dbReference type="SAM" id="MobiDB-lite"/>
    </source>
</evidence>
<reference evidence="14 15" key="1">
    <citation type="journal article" date="2017" name="Arch. Microbiol.">
        <title>Mariprofundus micogutta sp. nov., a novel iron-oxidizing zetaproteobacterium isolated from a deep-sea hydrothermal field at the Bayonnaise knoll of the Izu-Ogasawara arc, and a description of Mariprofundales ord. nov. and Zetaproteobacteria classis nov.</title>
        <authorList>
            <person name="Makita H."/>
            <person name="Tanaka E."/>
            <person name="Mitsunobu S."/>
            <person name="Miyazaki M."/>
            <person name="Nunoura T."/>
            <person name="Uematsu K."/>
            <person name="Takaki Y."/>
            <person name="Nishi S."/>
            <person name="Shimamura S."/>
            <person name="Takai K."/>
        </authorList>
    </citation>
    <scope>NUCLEOTIDE SEQUENCE [LARGE SCALE GENOMIC DNA]</scope>
    <source>
        <strain evidence="14 15">ET2</strain>
    </source>
</reference>
<dbReference type="InterPro" id="IPR022754">
    <property type="entry name" value="DNA_pol_III_gamma-3"/>
</dbReference>
<dbReference type="AlphaFoldDB" id="A0A1L8CKM5"/>
<keyword evidence="8 11" id="KW-0067">ATP-binding</keyword>
<keyword evidence="4 11" id="KW-0235">DNA replication</keyword>
<evidence type="ECO:0000256" key="8">
    <source>
        <dbReference type="ARBA" id="ARBA00022840"/>
    </source>
</evidence>
<evidence type="ECO:0000313" key="15">
    <source>
        <dbReference type="Proteomes" id="UP000231632"/>
    </source>
</evidence>
<evidence type="ECO:0000256" key="10">
    <source>
        <dbReference type="ARBA" id="ARBA00049244"/>
    </source>
</evidence>
<evidence type="ECO:0000256" key="3">
    <source>
        <dbReference type="ARBA" id="ARBA00022695"/>
    </source>
</evidence>
<dbReference type="Pfam" id="PF12169">
    <property type="entry name" value="DNA_pol3_gamma3"/>
    <property type="match status" value="1"/>
</dbReference>
<evidence type="ECO:0000256" key="9">
    <source>
        <dbReference type="ARBA" id="ARBA00022932"/>
    </source>
</evidence>
<dbReference type="GO" id="GO:0009360">
    <property type="term" value="C:DNA polymerase III complex"/>
    <property type="evidence" value="ECO:0007669"/>
    <property type="project" value="InterPro"/>
</dbReference>
<dbReference type="Gene3D" id="1.10.8.60">
    <property type="match status" value="1"/>
</dbReference>
<evidence type="ECO:0000256" key="2">
    <source>
        <dbReference type="ARBA" id="ARBA00022679"/>
    </source>
</evidence>
<accession>A0A1L8CKM5</accession>
<keyword evidence="15" id="KW-1185">Reference proteome</keyword>
<organism evidence="14 15">
    <name type="scientific">Mariprofundus micogutta</name>
    <dbReference type="NCBI Taxonomy" id="1921010"/>
    <lineage>
        <taxon>Bacteria</taxon>
        <taxon>Pseudomonadati</taxon>
        <taxon>Pseudomonadota</taxon>
        <taxon>Candidatius Mariprofundia</taxon>
        <taxon>Mariprofundales</taxon>
        <taxon>Mariprofundaceae</taxon>
        <taxon>Mariprofundus</taxon>
    </lineage>
</organism>
<dbReference type="InterPro" id="IPR027417">
    <property type="entry name" value="P-loop_NTPase"/>
</dbReference>
<dbReference type="GO" id="GO:0005524">
    <property type="term" value="F:ATP binding"/>
    <property type="evidence" value="ECO:0007669"/>
    <property type="project" value="UniProtKB-KW"/>
</dbReference>
<dbReference type="GO" id="GO:0003887">
    <property type="term" value="F:DNA-directed DNA polymerase activity"/>
    <property type="evidence" value="ECO:0007669"/>
    <property type="project" value="UniProtKB-KW"/>
</dbReference>
<keyword evidence="7" id="KW-0862">Zinc</keyword>
<dbReference type="EMBL" id="BDFD01000002">
    <property type="protein sequence ID" value="GAV19451.1"/>
    <property type="molecule type" value="Genomic_DNA"/>
</dbReference>
<name>A0A1L8CKM5_9PROT</name>
<dbReference type="InterPro" id="IPR050238">
    <property type="entry name" value="DNA_Rep/Repair_Clamp_Loader"/>
</dbReference>
<evidence type="ECO:0000256" key="7">
    <source>
        <dbReference type="ARBA" id="ARBA00022833"/>
    </source>
</evidence>
<dbReference type="GO" id="GO:0003677">
    <property type="term" value="F:DNA binding"/>
    <property type="evidence" value="ECO:0007669"/>
    <property type="project" value="InterPro"/>
</dbReference>
<feature type="region of interest" description="Disordered" evidence="12">
    <location>
        <begin position="376"/>
        <end position="404"/>
    </location>
</feature>
<evidence type="ECO:0000256" key="11">
    <source>
        <dbReference type="RuleBase" id="RU364063"/>
    </source>
</evidence>
<evidence type="ECO:0000256" key="6">
    <source>
        <dbReference type="ARBA" id="ARBA00022741"/>
    </source>
</evidence>
<protein>
    <recommendedName>
        <fullName evidence="11">DNA polymerase III subunit gamma/tau</fullName>
        <ecNumber evidence="11">2.7.7.7</ecNumber>
    </recommendedName>
</protein>
<keyword evidence="9 11" id="KW-0239">DNA-directed DNA polymerase</keyword>
<comment type="similarity">
    <text evidence="1 11">Belongs to the DnaX/STICHEL family.</text>
</comment>
<evidence type="ECO:0000313" key="14">
    <source>
        <dbReference type="EMBL" id="GAV19451.1"/>
    </source>
</evidence>